<gene>
    <name evidence="2" type="ORF">E2C01_049998</name>
</gene>
<keyword evidence="1" id="KW-0175">Coiled coil</keyword>
<evidence type="ECO:0000313" key="3">
    <source>
        <dbReference type="Proteomes" id="UP000324222"/>
    </source>
</evidence>
<name>A0A5B7GEX2_PORTR</name>
<proteinExistence type="predicted"/>
<accession>A0A5B7GEX2</accession>
<protein>
    <submittedName>
        <fullName evidence="2">Uncharacterized protein</fullName>
    </submittedName>
</protein>
<evidence type="ECO:0000313" key="2">
    <source>
        <dbReference type="EMBL" id="MPC56049.1"/>
    </source>
</evidence>
<dbReference type="EMBL" id="VSRR010013650">
    <property type="protein sequence ID" value="MPC56049.1"/>
    <property type="molecule type" value="Genomic_DNA"/>
</dbReference>
<organism evidence="2 3">
    <name type="scientific">Portunus trituberculatus</name>
    <name type="common">Swimming crab</name>
    <name type="synonym">Neptunus trituberculatus</name>
    <dbReference type="NCBI Taxonomy" id="210409"/>
    <lineage>
        <taxon>Eukaryota</taxon>
        <taxon>Metazoa</taxon>
        <taxon>Ecdysozoa</taxon>
        <taxon>Arthropoda</taxon>
        <taxon>Crustacea</taxon>
        <taxon>Multicrustacea</taxon>
        <taxon>Malacostraca</taxon>
        <taxon>Eumalacostraca</taxon>
        <taxon>Eucarida</taxon>
        <taxon>Decapoda</taxon>
        <taxon>Pleocyemata</taxon>
        <taxon>Brachyura</taxon>
        <taxon>Eubrachyura</taxon>
        <taxon>Portunoidea</taxon>
        <taxon>Portunidae</taxon>
        <taxon>Portuninae</taxon>
        <taxon>Portunus</taxon>
    </lineage>
</organism>
<reference evidence="2 3" key="1">
    <citation type="submission" date="2019-05" db="EMBL/GenBank/DDBJ databases">
        <title>Another draft genome of Portunus trituberculatus and its Hox gene families provides insights of decapod evolution.</title>
        <authorList>
            <person name="Jeong J.-H."/>
            <person name="Song I."/>
            <person name="Kim S."/>
            <person name="Choi T."/>
            <person name="Kim D."/>
            <person name="Ryu S."/>
            <person name="Kim W."/>
        </authorList>
    </citation>
    <scope>NUCLEOTIDE SEQUENCE [LARGE SCALE GENOMIC DNA]</scope>
    <source>
        <tissue evidence="2">Muscle</tissue>
    </source>
</reference>
<evidence type="ECO:0000256" key="1">
    <source>
        <dbReference type="SAM" id="Coils"/>
    </source>
</evidence>
<dbReference type="Proteomes" id="UP000324222">
    <property type="component" value="Unassembled WGS sequence"/>
</dbReference>
<sequence length="77" mass="9243">MDKEFSGFRDERGSMRRLIKVERELRYMKEVMTDCQRKTQELKLRFVECEKVSAINQGLKEEIQEIKKQNDVLKATC</sequence>
<feature type="coiled-coil region" evidence="1">
    <location>
        <begin position="49"/>
        <end position="76"/>
    </location>
</feature>
<dbReference type="AlphaFoldDB" id="A0A5B7GEX2"/>
<comment type="caution">
    <text evidence="2">The sequence shown here is derived from an EMBL/GenBank/DDBJ whole genome shotgun (WGS) entry which is preliminary data.</text>
</comment>
<keyword evidence="3" id="KW-1185">Reference proteome</keyword>